<keyword evidence="4" id="KW-0597">Phosphoprotein</keyword>
<proteinExistence type="predicted"/>
<evidence type="ECO:0000256" key="1">
    <source>
        <dbReference type="ARBA" id="ARBA00004114"/>
    </source>
</evidence>
<dbReference type="PROSITE" id="PS50020">
    <property type="entry name" value="WW_DOMAIN_2"/>
    <property type="match status" value="1"/>
</dbReference>
<evidence type="ECO:0000256" key="15">
    <source>
        <dbReference type="ARBA" id="ARBA00061715"/>
    </source>
</evidence>
<evidence type="ECO:0000256" key="8">
    <source>
        <dbReference type="ARBA" id="ARBA00022794"/>
    </source>
</evidence>
<feature type="compositionally biased region" description="Basic residues" evidence="18">
    <location>
        <begin position="728"/>
        <end position="748"/>
    </location>
</feature>
<keyword evidence="9 17" id="KW-0175">Coiled coil</keyword>
<dbReference type="GO" id="GO:0097539">
    <property type="term" value="C:ciliary transition fiber"/>
    <property type="evidence" value="ECO:0007669"/>
    <property type="project" value="UniProtKB-ARBA"/>
</dbReference>
<evidence type="ECO:0000256" key="12">
    <source>
        <dbReference type="ARBA" id="ARBA00023242"/>
    </source>
</evidence>
<keyword evidence="6" id="KW-0227">DNA damage</keyword>
<feature type="region of interest" description="Disordered" evidence="18">
    <location>
        <begin position="93"/>
        <end position="128"/>
    </location>
</feature>
<feature type="compositionally biased region" description="Basic and acidic residues" evidence="18">
    <location>
        <begin position="259"/>
        <end position="279"/>
    </location>
</feature>
<evidence type="ECO:0000256" key="5">
    <source>
        <dbReference type="ARBA" id="ARBA00022618"/>
    </source>
</evidence>
<name>A0A7I8VHQ3_9ANNE</name>
<dbReference type="InterPro" id="IPR036020">
    <property type="entry name" value="WW_dom_sf"/>
</dbReference>
<feature type="compositionally biased region" description="Polar residues" evidence="18">
    <location>
        <begin position="324"/>
        <end position="337"/>
    </location>
</feature>
<feature type="compositionally biased region" description="Basic residues" evidence="18">
    <location>
        <begin position="1109"/>
        <end position="1120"/>
    </location>
</feature>
<feature type="coiled-coil region" evidence="17">
    <location>
        <begin position="371"/>
        <end position="498"/>
    </location>
</feature>
<protein>
    <recommendedName>
        <fullName evidence="16">Centrosomal protein of 164 kDa</fullName>
    </recommendedName>
</protein>
<evidence type="ECO:0000313" key="20">
    <source>
        <dbReference type="EMBL" id="CAD5115821.1"/>
    </source>
</evidence>
<feature type="compositionally biased region" description="Basic and acidic residues" evidence="18">
    <location>
        <begin position="1082"/>
        <end position="1091"/>
    </location>
</feature>
<dbReference type="PANTHER" id="PTHR21715:SF0">
    <property type="entry name" value="RH04127P"/>
    <property type="match status" value="1"/>
</dbReference>
<dbReference type="OrthoDB" id="6344460at2759"/>
<keyword evidence="12" id="KW-0539">Nucleus</keyword>
<keyword evidence="10" id="KW-0234">DNA repair</keyword>
<keyword evidence="21" id="KW-1185">Reference proteome</keyword>
<evidence type="ECO:0000256" key="10">
    <source>
        <dbReference type="ARBA" id="ARBA00023204"/>
    </source>
</evidence>
<dbReference type="Pfam" id="PF00397">
    <property type="entry name" value="WW"/>
    <property type="match status" value="1"/>
</dbReference>
<dbReference type="CDD" id="cd00201">
    <property type="entry name" value="WW"/>
    <property type="match status" value="1"/>
</dbReference>
<keyword evidence="8" id="KW-0970">Cilium biogenesis/degradation</keyword>
<evidence type="ECO:0000259" key="19">
    <source>
        <dbReference type="PROSITE" id="PS50020"/>
    </source>
</evidence>
<feature type="compositionally biased region" description="Low complexity" evidence="18">
    <location>
        <begin position="113"/>
        <end position="126"/>
    </location>
</feature>
<comment type="function">
    <text evidence="14">Plays a role in microtubule organization and/or maintenance for the formation of primary cilia (PC), a microtubule-based structure that protrudes from the surface of epithelial cells. Plays a critical role in G2/M checkpoint and nuclear divisions. A key player in the DNA damage-activated ATR/ATM signaling cascade since it is required for the proper phosphorylation of H2AX, RPA, CHEK2 and CHEK1. Plays a critical role in chromosome segregation, acting as a mediator required for the maintenance of genomic stability through modulation of MDC1, RPA and CHEK1.</text>
</comment>
<dbReference type="GO" id="GO:0030030">
    <property type="term" value="P:cell projection organization"/>
    <property type="evidence" value="ECO:0007669"/>
    <property type="project" value="UniProtKB-KW"/>
</dbReference>
<keyword evidence="5" id="KW-0132">Cell division</keyword>
<dbReference type="EMBL" id="CAJFCJ010000006">
    <property type="protein sequence ID" value="CAD5115821.1"/>
    <property type="molecule type" value="Genomic_DNA"/>
</dbReference>
<evidence type="ECO:0000256" key="2">
    <source>
        <dbReference type="ARBA" id="ARBA00004123"/>
    </source>
</evidence>
<dbReference type="Proteomes" id="UP000549394">
    <property type="component" value="Unassembled WGS sequence"/>
</dbReference>
<dbReference type="InterPro" id="IPR001202">
    <property type="entry name" value="WW_dom"/>
</dbReference>
<dbReference type="PANTHER" id="PTHR21715">
    <property type="entry name" value="RH04127P"/>
    <property type="match status" value="1"/>
</dbReference>
<keyword evidence="13" id="KW-0131">Cell cycle</keyword>
<dbReference type="GO" id="GO:0005634">
    <property type="term" value="C:nucleus"/>
    <property type="evidence" value="ECO:0007669"/>
    <property type="project" value="UniProtKB-SubCell"/>
</dbReference>
<comment type="subunit">
    <text evidence="15">Interacts (via N-terminus) with ATRIP. Interacts with ATM, ATR and MDC1. Interacts with XPA (via N-terminus) upon UV irradiation. Interacts with CEP83, CCDC92, TTBK2, DVL3, NPHP3 and weakly with NPHP4. Interacts with DZIP1.</text>
</comment>
<keyword evidence="11" id="KW-0206">Cytoskeleton</keyword>
<evidence type="ECO:0000256" key="4">
    <source>
        <dbReference type="ARBA" id="ARBA00022553"/>
    </source>
</evidence>
<reference evidence="20 21" key="1">
    <citation type="submission" date="2020-08" db="EMBL/GenBank/DDBJ databases">
        <authorList>
            <person name="Hejnol A."/>
        </authorList>
    </citation>
    <scope>NUCLEOTIDE SEQUENCE [LARGE SCALE GENOMIC DNA]</scope>
</reference>
<evidence type="ECO:0000256" key="16">
    <source>
        <dbReference type="ARBA" id="ARBA00067900"/>
    </source>
</evidence>
<dbReference type="Gene3D" id="3.30.1470.10">
    <property type="entry name" value="Photosystem I PsaD, reaction center subunit II"/>
    <property type="match status" value="1"/>
</dbReference>
<evidence type="ECO:0000256" key="11">
    <source>
        <dbReference type="ARBA" id="ARBA00023212"/>
    </source>
</evidence>
<comment type="subcellular location">
    <subcellularLocation>
        <location evidence="1">Cytoplasm</location>
        <location evidence="1">Cytoskeleton</location>
        <location evidence="1">Microtubule organizing center</location>
        <location evidence="1">Centrosome</location>
        <location evidence="1">Centriole</location>
    </subcellularLocation>
    <subcellularLocation>
        <location evidence="2">Nucleus</location>
    </subcellularLocation>
</comment>
<keyword evidence="3" id="KW-0963">Cytoplasm</keyword>
<evidence type="ECO:0000256" key="7">
    <source>
        <dbReference type="ARBA" id="ARBA00022776"/>
    </source>
</evidence>
<evidence type="ECO:0000313" key="21">
    <source>
        <dbReference type="Proteomes" id="UP000549394"/>
    </source>
</evidence>
<feature type="compositionally biased region" description="Polar residues" evidence="18">
    <location>
        <begin position="304"/>
        <end position="315"/>
    </location>
</feature>
<evidence type="ECO:0000256" key="14">
    <source>
        <dbReference type="ARBA" id="ARBA00056906"/>
    </source>
</evidence>
<evidence type="ECO:0000256" key="3">
    <source>
        <dbReference type="ARBA" id="ARBA00022490"/>
    </source>
</evidence>
<feature type="compositionally biased region" description="Basic and acidic residues" evidence="18">
    <location>
        <begin position="234"/>
        <end position="246"/>
    </location>
</feature>
<feature type="region of interest" description="Disordered" evidence="18">
    <location>
        <begin position="234"/>
        <end position="279"/>
    </location>
</feature>
<dbReference type="SUPFAM" id="SSF51045">
    <property type="entry name" value="WW domain"/>
    <property type="match status" value="1"/>
</dbReference>
<dbReference type="GO" id="GO:0006281">
    <property type="term" value="P:DNA repair"/>
    <property type="evidence" value="ECO:0007669"/>
    <property type="project" value="UniProtKB-KW"/>
</dbReference>
<comment type="caution">
    <text evidence="20">The sequence shown here is derived from an EMBL/GenBank/DDBJ whole genome shotgun (WGS) entry which is preliminary data.</text>
</comment>
<feature type="region of interest" description="Disordered" evidence="18">
    <location>
        <begin position="298"/>
        <end position="342"/>
    </location>
</feature>
<gene>
    <name evidence="20" type="ORF">DGYR_LOCUS4517</name>
</gene>
<evidence type="ECO:0000256" key="17">
    <source>
        <dbReference type="SAM" id="Coils"/>
    </source>
</evidence>
<evidence type="ECO:0000256" key="6">
    <source>
        <dbReference type="ARBA" id="ARBA00022763"/>
    </source>
</evidence>
<dbReference type="FunFam" id="3.30.1470.10:FF:000001">
    <property type="entry name" value="Centrosomal protein of 164 kDa"/>
    <property type="match status" value="1"/>
</dbReference>
<sequence length="1426" mass="165920">MTMINGQTILEEEYDEDYQPTEDDIREYASVIGINPDTEPELMWLARDGITAALPDHWKPCQDERGEIYYFNFQTGASIWDHPCDELYKERVQKERQKLHSGAGRKEKKKTSKSTTKQTKAKTSASIVGRSLSPINSLRGSGNLLSGSLNSLGSSLGMKGTHLGPIKGHARLVNEAEAYLRGSTDSHFSPHSSLKSGTLNLDIGSSTSQVQERIQAQLRGSISDEDDDDADLHEKFQIKSPEDIAREIPNYEETESDERESRKRSSESEDSDDYRKDVDFHINDNISERLMELEDLQPAGSGDLANSQSLKSTASMHDRPDLTGKSSSEAGRASNANGEKHQVATYIGKSSDKKGAYTKFKAEEKKRINFEEQQQKITKDHENRLQQYENESKESFEIKKQLIRDKYEKELEAMKENLQQEQKDEEAKLRSEKKQYLEKLNQELDNLQKDDRKILDDQKEERLSEIRQKVNIEIEKMREELDEEKKDKIDRIKEKINDDITKIQCQESEKLETEKLKSAERNRVYDLSVYEMFVPKIEKASSEMKKKCKSMKRWGVFCMQRCGDCLNDDCNPYDGTCERGCAREGYVYESRCTNDGGALTPTVIDMPNMLEFRNFWSDMRRGVVNEWKAICRGNQRWGPFCLFPCPKNCLSGCDYSDGTCNRGLCTKGFVGLRCDRLSTIAQSQKAEAEASSLQIVFPGFTIAFVILSTGGMVTLCLVVVKDRKMPQKYKKGNRKKSVDRRKSTKRNSTKTNGNNLKNAKDVKPQIRNACLRMMKTNEQNINKSNRHLTIGYSETNNTVQNSEINQLLSSIRKGNKLITENYETQKIRNEIKETTEELETRLREEKDALKRREDTIMSLEKDYQSVLDERTRQLKEQNDAEIERIERELERSVKKLQREGEAKERREREKVEDELEKKKRLIKEEYELNLNSIRKEYDTRVRNLKQDLSKKEDNLMEKETDLKIRTEDIECQLNILKDRERELQERKENYRKQRKEIEEDPEKVERKMYDSLQKEREEVERLQEEKYRLEAEIRTLKSIKEKREKSINDLERQIESLNDELARQSEKVTEGSNETVIKSRKRIDESEEREHFRRNRSPSLSNIDSRVFMSHKKPERRRRKSDSMLESDMGIDYNEAWSDDSSIMDSSLYELKARTEHKNIKEHLKFEQNSITAAKQFLNRQKEHLLKKQSWAVKNQLDTEFDEEEIVKEFHKVRNKKNMFELDSSESDESSGISVSDVLDRIELDTNSTKLRHLYNVDQHKSGNLENDNGALKIEDTLKKINTNINQVLSLIGQSRTAIGQSTNSYLSKTTDGLNLSVPIIDNVEKCLESKKRKYLGDHKTQLPLSQTMPTSLKYQLGGTYVPGANPRFREYRPYATAFATDSQTTEMKLHQHRQWLKEFRNNGYCLPTDQINHTIPNEVKNYDME</sequence>
<feature type="region of interest" description="Disordered" evidence="18">
    <location>
        <begin position="728"/>
        <end position="759"/>
    </location>
</feature>
<dbReference type="GO" id="GO:0051301">
    <property type="term" value="P:cell division"/>
    <property type="evidence" value="ECO:0007669"/>
    <property type="project" value="UniProtKB-KW"/>
</dbReference>
<evidence type="ECO:0000256" key="18">
    <source>
        <dbReference type="SAM" id="MobiDB-lite"/>
    </source>
</evidence>
<evidence type="ECO:0000256" key="13">
    <source>
        <dbReference type="ARBA" id="ARBA00023306"/>
    </source>
</evidence>
<feature type="domain" description="WW" evidence="19">
    <location>
        <begin position="52"/>
        <end position="85"/>
    </location>
</feature>
<dbReference type="GO" id="GO:0005814">
    <property type="term" value="C:centriole"/>
    <property type="evidence" value="ECO:0007669"/>
    <property type="project" value="UniProtKB-SubCell"/>
</dbReference>
<dbReference type="InterPro" id="IPR053233">
    <property type="entry name" value="ABRA-related"/>
</dbReference>
<dbReference type="SMART" id="SM00456">
    <property type="entry name" value="WW"/>
    <property type="match status" value="1"/>
</dbReference>
<accession>A0A7I8VHQ3</accession>
<evidence type="ECO:0000256" key="9">
    <source>
        <dbReference type="ARBA" id="ARBA00023054"/>
    </source>
</evidence>
<feature type="region of interest" description="Disordered" evidence="18">
    <location>
        <begin position="1063"/>
        <end position="1124"/>
    </location>
</feature>
<keyword evidence="7" id="KW-0498">Mitosis</keyword>
<organism evidence="20 21">
    <name type="scientific">Dimorphilus gyrociliatus</name>
    <dbReference type="NCBI Taxonomy" id="2664684"/>
    <lineage>
        <taxon>Eukaryota</taxon>
        <taxon>Metazoa</taxon>
        <taxon>Spiralia</taxon>
        <taxon>Lophotrochozoa</taxon>
        <taxon>Annelida</taxon>
        <taxon>Polychaeta</taxon>
        <taxon>Polychaeta incertae sedis</taxon>
        <taxon>Dinophilidae</taxon>
        <taxon>Dimorphilus</taxon>
    </lineage>
</organism>